<feature type="transmembrane region" description="Helical" evidence="1">
    <location>
        <begin position="177"/>
        <end position="197"/>
    </location>
</feature>
<dbReference type="RefSeq" id="WP_412698875.1">
    <property type="nucleotide sequence ID" value="NZ_JAXGFO010000002.1"/>
</dbReference>
<gene>
    <name evidence="2" type="ORF">SNE33_00780</name>
</gene>
<feature type="transmembrane region" description="Helical" evidence="1">
    <location>
        <begin position="56"/>
        <end position="77"/>
    </location>
</feature>
<dbReference type="Proteomes" id="UP001334501">
    <property type="component" value="Unassembled WGS sequence"/>
</dbReference>
<proteinExistence type="predicted"/>
<feature type="transmembrane region" description="Helical" evidence="1">
    <location>
        <begin position="134"/>
        <end position="156"/>
    </location>
</feature>
<comment type="caution">
    <text evidence="2">The sequence shown here is derived from an EMBL/GenBank/DDBJ whole genome shotgun (WGS) entry which is preliminary data.</text>
</comment>
<sequence length="198" mass="21151">MDLSHIKKHLANHPISFRVAGGSLTLFFVLGFVLASFGIHGLWAESTLKLIGENRAPGTFAVFFSVSLLYLSAKVAIRGSSFDPQGRLDRLLSVYIPNAALGIGAAYVGITTGAALAIGVFADDSISAPFELPELLWLCAKLLGGLLFTYLLFVFITISKSTAPGYATPNFQRNIRVISGLFFLALLGRSLLAIASAR</sequence>
<evidence type="ECO:0000313" key="3">
    <source>
        <dbReference type="Proteomes" id="UP001334501"/>
    </source>
</evidence>
<name>A0ABU7YLJ6_9GAMM</name>
<feature type="transmembrane region" description="Helical" evidence="1">
    <location>
        <begin position="98"/>
        <end position="122"/>
    </location>
</feature>
<feature type="transmembrane region" description="Helical" evidence="1">
    <location>
        <begin position="21"/>
        <end position="44"/>
    </location>
</feature>
<keyword evidence="1" id="KW-0812">Transmembrane</keyword>
<evidence type="ECO:0000256" key="1">
    <source>
        <dbReference type="SAM" id="Phobius"/>
    </source>
</evidence>
<keyword evidence="1" id="KW-0472">Membrane</keyword>
<dbReference type="EMBL" id="JAXGFO010000002">
    <property type="protein sequence ID" value="MEG3156449.1"/>
    <property type="molecule type" value="Genomic_DNA"/>
</dbReference>
<protein>
    <submittedName>
        <fullName evidence="2">Uncharacterized protein</fullName>
    </submittedName>
</protein>
<keyword evidence="3" id="KW-1185">Reference proteome</keyword>
<accession>A0ABU7YLJ6</accession>
<reference evidence="2 3" key="1">
    <citation type="journal article" date="2017" name="Curr. Microbiol.">
        <title>Lysobacter zhanggongensis sp. nov. Isolated from a Pit Mud.</title>
        <authorList>
            <person name="Zhang X.F."/>
            <person name="Wang H.H."/>
            <person name="Sun X.Y."/>
            <person name="Pan C.M."/>
        </authorList>
    </citation>
    <scope>NUCLEOTIDE SEQUENCE [LARGE SCALE GENOMIC DNA]</scope>
    <source>
        <strain evidence="2 3">ZGLJ7-1</strain>
    </source>
</reference>
<organism evidence="2 3">
    <name type="scientific">Lysobacter zhanggongensis</name>
    <dbReference type="NCBI Taxonomy" id="1774951"/>
    <lineage>
        <taxon>Bacteria</taxon>
        <taxon>Pseudomonadati</taxon>
        <taxon>Pseudomonadota</taxon>
        <taxon>Gammaproteobacteria</taxon>
        <taxon>Lysobacterales</taxon>
        <taxon>Lysobacteraceae</taxon>
        <taxon>Lysobacter</taxon>
    </lineage>
</organism>
<keyword evidence="1" id="KW-1133">Transmembrane helix</keyword>
<evidence type="ECO:0000313" key="2">
    <source>
        <dbReference type="EMBL" id="MEG3156449.1"/>
    </source>
</evidence>